<proteinExistence type="inferred from homology"/>
<comment type="catalytic activity">
    <reaction evidence="2">
        <text>N(6)-[(R)-lipoyl]-L-lysyl-[protein] + 3-methyl-2-oxobutanoate + H(+) = N(6)-[(R)-S(8)-2-methylpropanoyldihydrolipoyl]-L-lysyl-[protein] + CO2</text>
        <dbReference type="Rhea" id="RHEA:13457"/>
        <dbReference type="Rhea" id="RHEA-COMP:10474"/>
        <dbReference type="Rhea" id="RHEA-COMP:10497"/>
        <dbReference type="ChEBI" id="CHEBI:11851"/>
        <dbReference type="ChEBI" id="CHEBI:15378"/>
        <dbReference type="ChEBI" id="CHEBI:16526"/>
        <dbReference type="ChEBI" id="CHEBI:83099"/>
        <dbReference type="ChEBI" id="CHEBI:83142"/>
        <dbReference type="EC" id="1.2.4.4"/>
    </reaction>
</comment>
<dbReference type="Proteomes" id="UP000054937">
    <property type="component" value="Unassembled WGS sequence"/>
</dbReference>
<dbReference type="GO" id="GO:0003863">
    <property type="term" value="F:branched-chain 2-oxo acid dehydrogenase activity"/>
    <property type="evidence" value="ECO:0007669"/>
    <property type="project" value="UniProtKB-EC"/>
</dbReference>
<dbReference type="FunCoup" id="A0A0V0R8T1">
    <property type="interactions" value="124"/>
</dbReference>
<dbReference type="Pfam" id="PF00676">
    <property type="entry name" value="E1_dh"/>
    <property type="match status" value="1"/>
</dbReference>
<name>A0A0V0R8T1_PSEPJ</name>
<dbReference type="EC" id="1.2.4.4" evidence="2"/>
<keyword evidence="2" id="KW-0786">Thiamine pyrophosphate</keyword>
<evidence type="ECO:0000313" key="5">
    <source>
        <dbReference type="Proteomes" id="UP000054937"/>
    </source>
</evidence>
<gene>
    <name evidence="4" type="ORF">PPERSA_12033</name>
</gene>
<comment type="similarity">
    <text evidence="2">Belongs to the BCKDHA family.</text>
</comment>
<sequence>MQKKIVQNLARNQQFVKTFSQVKKSNSKNLISEQIQKFNFCYVKHNKPFNESEYNYVTEITPRMENPKVETFRVYDLKGKVVAPKYEKVVDDKTLNKIYETMIRVEEMDTILNMSQRQGKISFYMPSFGELASTIGSSAALKDDDLQFSQYREQGALIWRGYTIEEMINQCMGNGKDEQKGRQMPVHYGSRKLSWMTVSSPLTTQVPQASGAGYAYRQQGLDRVAVAWCGEGAASEGDFHSALNFAATLESQTLFLLRNNKYAISTPDTDQFRGDAIAGKAVGYGIQTYRVDGNDVLAVIATVKAAREYIIKNKKPAFVELMTYRISDHSTSDHSVLYRHEEELESWRVHNNPINRLGLYLQQSGRRNINKEEDDKIRKDVKNEVISTLKKAQQEKLYHWDTLFDDVYDELTPNLKEQKKQLNDHLEKYGDKYKLEKFQPY</sequence>
<dbReference type="PANTHER" id="PTHR43380:SF1">
    <property type="entry name" value="2-OXOISOVALERATE DEHYDROGENASE SUBUNIT ALPHA, MITOCHONDRIAL"/>
    <property type="match status" value="1"/>
</dbReference>
<dbReference type="EMBL" id="LDAU01000013">
    <property type="protein sequence ID" value="KRX10909.1"/>
    <property type="molecule type" value="Genomic_DNA"/>
</dbReference>
<reference evidence="4 5" key="1">
    <citation type="journal article" date="2015" name="Sci. Rep.">
        <title>Genome of the facultative scuticociliatosis pathogen Pseudocohnilembus persalinus provides insight into its virulence through horizontal gene transfer.</title>
        <authorList>
            <person name="Xiong J."/>
            <person name="Wang G."/>
            <person name="Cheng J."/>
            <person name="Tian M."/>
            <person name="Pan X."/>
            <person name="Warren A."/>
            <person name="Jiang C."/>
            <person name="Yuan D."/>
            <person name="Miao W."/>
        </authorList>
    </citation>
    <scope>NUCLEOTIDE SEQUENCE [LARGE SCALE GENOMIC DNA]</scope>
    <source>
        <strain evidence="4">36N120E</strain>
    </source>
</reference>
<dbReference type="InterPro" id="IPR001017">
    <property type="entry name" value="DH_E1"/>
</dbReference>
<evidence type="ECO:0000259" key="3">
    <source>
        <dbReference type="Pfam" id="PF00676"/>
    </source>
</evidence>
<evidence type="ECO:0000256" key="2">
    <source>
        <dbReference type="RuleBase" id="RU365014"/>
    </source>
</evidence>
<dbReference type="PANTHER" id="PTHR43380">
    <property type="entry name" value="2-OXOISOVALERATE DEHYDROGENASE SUBUNIT ALPHA, MITOCHONDRIAL"/>
    <property type="match status" value="1"/>
</dbReference>
<dbReference type="InParanoid" id="A0A0V0R8T1"/>
<dbReference type="OrthoDB" id="3845at2759"/>
<keyword evidence="1 2" id="KW-0560">Oxidoreductase</keyword>
<dbReference type="CDD" id="cd02000">
    <property type="entry name" value="TPP_E1_PDC_ADC_BCADC"/>
    <property type="match status" value="1"/>
</dbReference>
<evidence type="ECO:0000256" key="1">
    <source>
        <dbReference type="ARBA" id="ARBA00023002"/>
    </source>
</evidence>
<feature type="domain" description="Dehydrogenase E1 component" evidence="3">
    <location>
        <begin position="100"/>
        <end position="396"/>
    </location>
</feature>
<comment type="cofactor">
    <cofactor evidence="2">
        <name>thiamine diphosphate</name>
        <dbReference type="ChEBI" id="CHEBI:58937"/>
    </cofactor>
</comment>
<dbReference type="InterPro" id="IPR050771">
    <property type="entry name" value="Alpha-ketoacid_DH_E1_comp"/>
</dbReference>
<dbReference type="InterPro" id="IPR029061">
    <property type="entry name" value="THDP-binding"/>
</dbReference>
<accession>A0A0V0R8T1</accession>
<dbReference type="GO" id="GO:0009083">
    <property type="term" value="P:branched-chain amino acid catabolic process"/>
    <property type="evidence" value="ECO:0007669"/>
    <property type="project" value="TreeGrafter"/>
</dbReference>
<dbReference type="SUPFAM" id="SSF52518">
    <property type="entry name" value="Thiamin diphosphate-binding fold (THDP-binding)"/>
    <property type="match status" value="1"/>
</dbReference>
<comment type="function">
    <text evidence="2">The branched-chain alpha-keto dehydrogenase complex catalyzes the overall conversion of alpha-keto acids to acyl-CoA and CO(2). It contains multiple copies of three enzymatic components: branched-chain alpha-keto acid decarboxylase (E1), lipoamide acyltransferase (E2) and lipoamide dehydrogenase (E3).</text>
</comment>
<dbReference type="OMA" id="VLPYYRD"/>
<keyword evidence="5" id="KW-1185">Reference proteome</keyword>
<comment type="caution">
    <text evidence="4">The sequence shown here is derived from an EMBL/GenBank/DDBJ whole genome shotgun (WGS) entry which is preliminary data.</text>
</comment>
<evidence type="ECO:0000313" key="4">
    <source>
        <dbReference type="EMBL" id="KRX10909.1"/>
    </source>
</evidence>
<organism evidence="4 5">
    <name type="scientific">Pseudocohnilembus persalinus</name>
    <name type="common">Ciliate</name>
    <dbReference type="NCBI Taxonomy" id="266149"/>
    <lineage>
        <taxon>Eukaryota</taxon>
        <taxon>Sar</taxon>
        <taxon>Alveolata</taxon>
        <taxon>Ciliophora</taxon>
        <taxon>Intramacronucleata</taxon>
        <taxon>Oligohymenophorea</taxon>
        <taxon>Scuticociliatia</taxon>
        <taxon>Philasterida</taxon>
        <taxon>Pseudocohnilembidae</taxon>
        <taxon>Pseudocohnilembus</taxon>
    </lineage>
</organism>
<dbReference type="FunFam" id="3.40.50.970:FF:000108">
    <property type="entry name" value="2-oxoisovalerate dehydrogenase subunit alpha"/>
    <property type="match status" value="1"/>
</dbReference>
<dbReference type="AlphaFoldDB" id="A0A0V0R8T1"/>
<protein>
    <recommendedName>
        <fullName evidence="2">2-oxoisovalerate dehydrogenase subunit alpha</fullName>
        <ecNumber evidence="2">1.2.4.4</ecNumber>
    </recommendedName>
    <alternativeName>
        <fullName evidence="2">Branched-chain alpha-keto acid dehydrogenase E1 component alpha chain</fullName>
    </alternativeName>
</protein>
<dbReference type="Gene3D" id="3.40.50.970">
    <property type="match status" value="1"/>
</dbReference>